<keyword evidence="1" id="KW-0812">Transmembrane</keyword>
<protein>
    <submittedName>
        <fullName evidence="2">Uncharacterized protein</fullName>
    </submittedName>
</protein>
<accession>A0AAW2GCQ8</accession>
<proteinExistence type="predicted"/>
<keyword evidence="1" id="KW-1133">Transmembrane helix</keyword>
<evidence type="ECO:0000313" key="2">
    <source>
        <dbReference type="EMBL" id="KAL0125021.1"/>
    </source>
</evidence>
<dbReference type="Proteomes" id="UP001430953">
    <property type="component" value="Unassembled WGS sequence"/>
</dbReference>
<organism evidence="2 3">
    <name type="scientific">Cardiocondyla obscurior</name>
    <dbReference type="NCBI Taxonomy" id="286306"/>
    <lineage>
        <taxon>Eukaryota</taxon>
        <taxon>Metazoa</taxon>
        <taxon>Ecdysozoa</taxon>
        <taxon>Arthropoda</taxon>
        <taxon>Hexapoda</taxon>
        <taxon>Insecta</taxon>
        <taxon>Pterygota</taxon>
        <taxon>Neoptera</taxon>
        <taxon>Endopterygota</taxon>
        <taxon>Hymenoptera</taxon>
        <taxon>Apocrita</taxon>
        <taxon>Aculeata</taxon>
        <taxon>Formicoidea</taxon>
        <taxon>Formicidae</taxon>
        <taxon>Myrmicinae</taxon>
        <taxon>Cardiocondyla</taxon>
    </lineage>
</organism>
<gene>
    <name evidence="2" type="ORF">PUN28_004273</name>
</gene>
<dbReference type="AlphaFoldDB" id="A0AAW2GCQ8"/>
<feature type="transmembrane region" description="Helical" evidence="1">
    <location>
        <begin position="27"/>
        <end position="48"/>
    </location>
</feature>
<keyword evidence="1" id="KW-0472">Membrane</keyword>
<evidence type="ECO:0000256" key="1">
    <source>
        <dbReference type="SAM" id="Phobius"/>
    </source>
</evidence>
<dbReference type="EMBL" id="JADYXP020000004">
    <property type="protein sequence ID" value="KAL0125021.1"/>
    <property type="molecule type" value="Genomic_DNA"/>
</dbReference>
<reference evidence="2 3" key="1">
    <citation type="submission" date="2023-03" db="EMBL/GenBank/DDBJ databases">
        <title>High recombination rates correlate with genetic variation in Cardiocondyla obscurior ants.</title>
        <authorList>
            <person name="Errbii M."/>
        </authorList>
    </citation>
    <scope>NUCLEOTIDE SEQUENCE [LARGE SCALE GENOMIC DNA]</scope>
    <source>
        <strain evidence="2">Alpha-2009</strain>
        <tissue evidence="2">Whole body</tissue>
    </source>
</reference>
<comment type="caution">
    <text evidence="2">The sequence shown here is derived from an EMBL/GenBank/DDBJ whole genome shotgun (WGS) entry which is preliminary data.</text>
</comment>
<sequence>MSFTNVGFLFFKITYSLFTSDLALVELFTISFFPLDYILIYTFINFFFKFTLVRKIAHVYTLAPLNRKSLFEV</sequence>
<name>A0AAW2GCQ8_9HYME</name>
<keyword evidence="3" id="KW-1185">Reference proteome</keyword>
<evidence type="ECO:0000313" key="3">
    <source>
        <dbReference type="Proteomes" id="UP001430953"/>
    </source>
</evidence>